<name>A0A5R2BV64_9LEPT</name>
<gene>
    <name evidence="2" type="ORF">EHQ60_03800</name>
    <name evidence="1" type="ORF">ND810_13170</name>
</gene>
<proteinExistence type="predicted"/>
<reference evidence="2" key="1">
    <citation type="submission" date="2018-10" db="EMBL/GenBank/DDBJ databases">
        <authorList>
            <person name="Vincent A.T."/>
            <person name="Schiettekatte O."/>
            <person name="Bourhy P."/>
            <person name="Veyrier F.J."/>
            <person name="Picardeau M."/>
        </authorList>
    </citation>
    <scope>NUCLEOTIDE SEQUENCE</scope>
    <source>
        <strain evidence="2">201702449</strain>
    </source>
</reference>
<dbReference type="Proteomes" id="UP001209694">
    <property type="component" value="Unassembled WGS sequence"/>
</dbReference>
<evidence type="ECO:0000313" key="1">
    <source>
        <dbReference type="EMBL" id="MCW7516114.1"/>
    </source>
</evidence>
<dbReference type="Gene3D" id="3.30.530.20">
    <property type="match status" value="1"/>
</dbReference>
<dbReference type="AlphaFoldDB" id="A0A5R2BV64"/>
<dbReference type="SUPFAM" id="SSF55961">
    <property type="entry name" value="Bet v1-like"/>
    <property type="match status" value="1"/>
</dbReference>
<reference evidence="2" key="2">
    <citation type="journal article" date="2019" name="PLoS Negl. Trop. Dis.">
        <title>Revisiting the worldwide diversity of Leptospira species in the environment.</title>
        <authorList>
            <person name="Vincent A.T."/>
            <person name="Schiettekatte O."/>
            <person name="Bourhy P."/>
            <person name="Veyrier F.J."/>
            <person name="Picardeau M."/>
        </authorList>
    </citation>
    <scope>NUCLEOTIDE SEQUENCE</scope>
    <source>
        <strain evidence="2">201702449</strain>
    </source>
</reference>
<evidence type="ECO:0000313" key="4">
    <source>
        <dbReference type="Proteomes" id="UP001209694"/>
    </source>
</evidence>
<protein>
    <submittedName>
        <fullName evidence="1">Polyketide cyclase/dehydrase and lipid transport</fullName>
    </submittedName>
</protein>
<comment type="caution">
    <text evidence="1">The sequence shown here is derived from an EMBL/GenBank/DDBJ whole genome shotgun (WGS) entry which is preliminary data.</text>
</comment>
<sequence>MIETKVETIIQKPVAEVFAYVRNMENQIFYNNSIHESKATNQDATEYKIQIDLGIFKLNETYKINEVVENKLIVASCTANGMKFTDRYEFSENGTFCSISVTDKMELKGLFQLSEGLVKMNLKSQMIENLKSLKKILES</sequence>
<dbReference type="RefSeq" id="WP_100718988.1">
    <property type="nucleotide sequence ID" value="NZ_JAMQPS010000003.1"/>
</dbReference>
<dbReference type="EMBL" id="JAMQQD010000004">
    <property type="protein sequence ID" value="MCW7516114.1"/>
    <property type="molecule type" value="Genomic_DNA"/>
</dbReference>
<organism evidence="1 4">
    <name type="scientific">Leptospira levettii</name>
    <dbReference type="NCBI Taxonomy" id="2023178"/>
    <lineage>
        <taxon>Bacteria</taxon>
        <taxon>Pseudomonadati</taxon>
        <taxon>Spirochaetota</taxon>
        <taxon>Spirochaetia</taxon>
        <taxon>Leptospirales</taxon>
        <taxon>Leptospiraceae</taxon>
        <taxon>Leptospira</taxon>
    </lineage>
</organism>
<evidence type="ECO:0000313" key="2">
    <source>
        <dbReference type="EMBL" id="TGL73761.1"/>
    </source>
</evidence>
<dbReference type="EMBL" id="RQGI01000010">
    <property type="protein sequence ID" value="TGL73761.1"/>
    <property type="molecule type" value="Genomic_DNA"/>
</dbReference>
<dbReference type="Proteomes" id="UP000297352">
    <property type="component" value="Unassembled WGS sequence"/>
</dbReference>
<evidence type="ECO:0000313" key="3">
    <source>
        <dbReference type="Proteomes" id="UP000297352"/>
    </source>
</evidence>
<reference evidence="1" key="3">
    <citation type="submission" date="2022-06" db="EMBL/GenBank/DDBJ databases">
        <title>Leptospira isolates from biofilms formed at urban environments.</title>
        <authorList>
            <person name="Ribeiro P.S."/>
            <person name="Sousa T."/>
            <person name="Carvalho N."/>
            <person name="Aburjaile F."/>
            <person name="Neves F."/>
            <person name="Oliveira D."/>
            <person name="Blanco L."/>
            <person name="Lima J."/>
            <person name="Costa F."/>
            <person name="Brenig B."/>
            <person name="Soares S."/>
            <person name="Ramos R."/>
            <person name="Goes-Neto A."/>
            <person name="Matiuzzi M."/>
            <person name="Azevedo V."/>
            <person name="Ristow P."/>
        </authorList>
    </citation>
    <scope>NUCLEOTIDE SEQUENCE</scope>
    <source>
        <strain evidence="1">VSF7</strain>
    </source>
</reference>
<accession>A0A5R2BV64</accession>
<keyword evidence="3" id="KW-1185">Reference proteome</keyword>
<dbReference type="InterPro" id="IPR023393">
    <property type="entry name" value="START-like_dom_sf"/>
</dbReference>